<protein>
    <recommendedName>
        <fullName evidence="4">Lipoprotein</fullName>
    </recommendedName>
</protein>
<evidence type="ECO:0008006" key="4">
    <source>
        <dbReference type="Google" id="ProtNLM"/>
    </source>
</evidence>
<feature type="chain" id="PRO_5017018981" description="Lipoprotein" evidence="1">
    <location>
        <begin position="19"/>
        <end position="165"/>
    </location>
</feature>
<dbReference type="NCBIfam" id="NF047637">
    <property type="entry name" value="lipo_CC0125"/>
    <property type="match status" value="1"/>
</dbReference>
<evidence type="ECO:0000313" key="3">
    <source>
        <dbReference type="Proteomes" id="UP000264589"/>
    </source>
</evidence>
<dbReference type="EMBL" id="QUQO01000001">
    <property type="protein sequence ID" value="RFB05115.1"/>
    <property type="molecule type" value="Genomic_DNA"/>
</dbReference>
<keyword evidence="1" id="KW-0732">Signal</keyword>
<dbReference type="InParanoid" id="A0A371RI52"/>
<dbReference type="AlphaFoldDB" id="A0A371RI52"/>
<name>A0A371RI52_9PROT</name>
<dbReference type="PROSITE" id="PS51257">
    <property type="entry name" value="PROKAR_LIPOPROTEIN"/>
    <property type="match status" value="1"/>
</dbReference>
<dbReference type="OrthoDB" id="7172943at2"/>
<sequence>MNKILIAALTLFGLAACASTTSVYGPATDTGFGYRDQQIEADRYRVSYRGRDMTSADDGALRRAAEIATREGATWFRVVSRDVETPSGRSSGTSIGIGGATGGRNSSVGVGVRLPLGDNGPREAVVRLEILLGEGEMPGDEGVYDARQVLGNLGGTTVGESALDG</sequence>
<evidence type="ECO:0000256" key="1">
    <source>
        <dbReference type="SAM" id="SignalP"/>
    </source>
</evidence>
<accession>A0A371RI52</accession>
<organism evidence="2 3">
    <name type="scientific">Parvularcula marina</name>
    <dbReference type="NCBI Taxonomy" id="2292771"/>
    <lineage>
        <taxon>Bacteria</taxon>
        <taxon>Pseudomonadati</taxon>
        <taxon>Pseudomonadota</taxon>
        <taxon>Alphaproteobacteria</taxon>
        <taxon>Parvularculales</taxon>
        <taxon>Parvularculaceae</taxon>
        <taxon>Parvularcula</taxon>
    </lineage>
</organism>
<comment type="caution">
    <text evidence="2">The sequence shown here is derived from an EMBL/GenBank/DDBJ whole genome shotgun (WGS) entry which is preliminary data.</text>
</comment>
<feature type="signal peptide" evidence="1">
    <location>
        <begin position="1"/>
        <end position="18"/>
    </location>
</feature>
<reference evidence="2 3" key="1">
    <citation type="submission" date="2018-08" db="EMBL/GenBank/DDBJ databases">
        <title>Parvularcula sp. SM1705, isolated from surface water of the South Sea China.</title>
        <authorList>
            <person name="Sun L."/>
        </authorList>
    </citation>
    <scope>NUCLEOTIDE SEQUENCE [LARGE SCALE GENOMIC DNA]</scope>
    <source>
        <strain evidence="2 3">SM1705</strain>
    </source>
</reference>
<keyword evidence="3" id="KW-1185">Reference proteome</keyword>
<gene>
    <name evidence="2" type="ORF">DX908_07530</name>
</gene>
<dbReference type="Proteomes" id="UP000264589">
    <property type="component" value="Unassembled WGS sequence"/>
</dbReference>
<evidence type="ECO:0000313" key="2">
    <source>
        <dbReference type="EMBL" id="RFB05115.1"/>
    </source>
</evidence>
<proteinExistence type="predicted"/>
<dbReference type="RefSeq" id="WP_116391746.1">
    <property type="nucleotide sequence ID" value="NZ_QUQO01000001.1"/>
</dbReference>